<organism evidence="2 3">
    <name type="scientific">Lachancea nothofagi CBS 11611</name>
    <dbReference type="NCBI Taxonomy" id="1266666"/>
    <lineage>
        <taxon>Eukaryota</taxon>
        <taxon>Fungi</taxon>
        <taxon>Dikarya</taxon>
        <taxon>Ascomycota</taxon>
        <taxon>Saccharomycotina</taxon>
        <taxon>Saccharomycetes</taxon>
        <taxon>Saccharomycetales</taxon>
        <taxon>Saccharomycetaceae</taxon>
        <taxon>Lachancea</taxon>
    </lineage>
</organism>
<dbReference type="PANTHER" id="PTHR28042">
    <property type="entry name" value="E3 UBIQUITIN-PROTEIN LIGASE COMPLEX SLX5-SLX8 SUBUNIT SLX5"/>
    <property type="match status" value="1"/>
</dbReference>
<accession>A0A1G4J0P4</accession>
<reference evidence="3" key="1">
    <citation type="submission" date="2016-03" db="EMBL/GenBank/DDBJ databases">
        <authorList>
            <person name="Devillers Hugo."/>
        </authorList>
    </citation>
    <scope>NUCLEOTIDE SEQUENCE [LARGE SCALE GENOMIC DNA]</scope>
</reference>
<dbReference type="EMBL" id="LT598450">
    <property type="protein sequence ID" value="SCU82935.1"/>
    <property type="molecule type" value="Genomic_DNA"/>
</dbReference>
<evidence type="ECO:0000313" key="3">
    <source>
        <dbReference type="Proteomes" id="UP000189911"/>
    </source>
</evidence>
<dbReference type="InterPro" id="IPR038886">
    <property type="entry name" value="E3_SLX5/Rfp1"/>
</dbReference>
<dbReference type="GO" id="GO:0004842">
    <property type="term" value="F:ubiquitin-protein transferase activity"/>
    <property type="evidence" value="ECO:0007669"/>
    <property type="project" value="TreeGrafter"/>
</dbReference>
<feature type="compositionally biased region" description="Polar residues" evidence="1">
    <location>
        <begin position="167"/>
        <end position="183"/>
    </location>
</feature>
<protein>
    <submittedName>
        <fullName evidence="2">LANO_0B07888g1_1</fullName>
    </submittedName>
</protein>
<dbReference type="AlphaFoldDB" id="A0A1G4J0P4"/>
<evidence type="ECO:0000256" key="1">
    <source>
        <dbReference type="SAM" id="MobiDB-lite"/>
    </source>
</evidence>
<feature type="region of interest" description="Disordered" evidence="1">
    <location>
        <begin position="544"/>
        <end position="563"/>
    </location>
</feature>
<keyword evidence="3" id="KW-1185">Reference proteome</keyword>
<sequence>MDPSESHELVRTSEYELHDENDDVIEIESCAEDEAELQRAASIRRRASGRAGGRTNRFANRQRHTAINSPHNAESVEGDDEVEVVDERILDDGGPLNPRAGYIDLEREGAIRVAQIRPRQPPTENTEEEEVVFLGQNTVDSSFVLNLPGGERLTISGSPLEQPMRRSFQNQSPRSFNSSNSRARLQRRATNRAQQLFIHSPEDSEDQILRNGHRMRDRIQQRESARETRSEQHLRRQRASRRSVPTNDPEFARIQDRIARLPPGVLAAFDEAQSIQEFQSILQEVDRRIYEQREHELTNLYSNFRGHVTQSWANERMRRSNVRTNNNTRTGNRRPEWMQSSGDLANPNARHPSSMRSWIPSGYGSYFGRDMDEARETQSLIEMIQAREEQENDTRKRKYMEASKTQQHEFLEKANSLPENYSSSFDTTPKMNISITNKGKDETISVADDDADYTEVPVCTLCGVELGVGIPDDHKGSKSEDRGVSFEALVAKYQFHCPFQTLQSITTADRDLSRRTYVAVCGHMFCGRCFKRLDTASAQGKMSKKKLKDLGGPSHPDNYGPKQCPADNCRGQLRSRFRMKEAFF</sequence>
<dbReference type="Proteomes" id="UP000189911">
    <property type="component" value="Chromosome B"/>
</dbReference>
<gene>
    <name evidence="2" type="ORF">LANO_0B07888G</name>
</gene>
<proteinExistence type="predicted"/>
<feature type="region of interest" description="Disordered" evidence="1">
    <location>
        <begin position="216"/>
        <end position="249"/>
    </location>
</feature>
<feature type="region of interest" description="Disordered" evidence="1">
    <location>
        <begin position="156"/>
        <end position="189"/>
    </location>
</feature>
<dbReference type="OrthoDB" id="4090114at2759"/>
<dbReference type="PANTHER" id="PTHR28042:SF1">
    <property type="entry name" value="E3 UBIQUITIN-PROTEIN LIGASE COMPLEX SLX5-SLX8 SUBUNIT SLX5"/>
    <property type="match status" value="1"/>
</dbReference>
<dbReference type="GO" id="GO:0033768">
    <property type="term" value="C:SUMO-targeted ubiquitin ligase complex"/>
    <property type="evidence" value="ECO:0007669"/>
    <property type="project" value="TreeGrafter"/>
</dbReference>
<evidence type="ECO:0000313" key="2">
    <source>
        <dbReference type="EMBL" id="SCU82935.1"/>
    </source>
</evidence>
<feature type="region of interest" description="Disordered" evidence="1">
    <location>
        <begin position="323"/>
        <end position="356"/>
    </location>
</feature>
<feature type="compositionally biased region" description="Basic and acidic residues" evidence="1">
    <location>
        <begin position="217"/>
        <end position="234"/>
    </location>
</feature>
<feature type="region of interest" description="Disordered" evidence="1">
    <location>
        <begin position="44"/>
        <end position="80"/>
    </location>
</feature>
<name>A0A1G4J0P4_9SACH</name>